<feature type="region of interest" description="Disordered" evidence="4">
    <location>
        <begin position="249"/>
        <end position="270"/>
    </location>
</feature>
<organism evidence="5 6">
    <name type="scientific">Rhizodiscina lignyota</name>
    <dbReference type="NCBI Taxonomy" id="1504668"/>
    <lineage>
        <taxon>Eukaryota</taxon>
        <taxon>Fungi</taxon>
        <taxon>Dikarya</taxon>
        <taxon>Ascomycota</taxon>
        <taxon>Pezizomycotina</taxon>
        <taxon>Dothideomycetes</taxon>
        <taxon>Pleosporomycetidae</taxon>
        <taxon>Aulographales</taxon>
        <taxon>Rhizodiscinaceae</taxon>
        <taxon>Rhizodiscina</taxon>
    </lineage>
</organism>
<feature type="coiled-coil region" evidence="3">
    <location>
        <begin position="115"/>
        <end position="142"/>
    </location>
</feature>
<sequence>MDSFSLKTASTYVNNLLLARGLLRNGKPLEFAKPSKGEGGTEATMAQVINIIHDLILRRDREQEQRETLVQTIRSLRTDATRNTSTTERLEAKTEDLTRQLSLSQSQERAAKVALRTAEASAKALREEMLRLKTTVQQVRTSCANDVRKRDVQIQKLKMHLNSQQRGNKTGLVGASITITPGVTGVGGALGALREEDGPDVHDPAYTLNQETTEFLTELSQGLSEENDSLIGLVRSTLATLRELQGLPGNAQRVEGSDTSQQADEANNSSDMVRALPTSYEALATDMDSVLENLKSLLTNPNFVPIDEVTVREEEIARLRAGFERLEGQWHEAIVLMNGWRERMVNGGDTVNLEELKIGLGLGAGLGTYMAANRDADGSKLEGIAEESEEVDDLDLDSAAEDDDIPPESSPNVLQPVRDVTKTGASKELRHPPLQEAAGNSSSPKKALKRNSSAERDDDEPSPKLTVQEKLDAVQAEAEEAAVTVVEKESKSASKDQIGDQSGGAREGVRSGSPRKTRIGGRPRRRKSTLTRDELAEMLVGLI</sequence>
<comment type="similarity">
    <text evidence="1">Belongs to the ADIP family.</text>
</comment>
<evidence type="ECO:0008006" key="7">
    <source>
        <dbReference type="Google" id="ProtNLM"/>
    </source>
</evidence>
<proteinExistence type="inferred from homology"/>
<evidence type="ECO:0000256" key="3">
    <source>
        <dbReference type="SAM" id="Coils"/>
    </source>
</evidence>
<dbReference type="EMBL" id="ML978124">
    <property type="protein sequence ID" value="KAF2100317.1"/>
    <property type="molecule type" value="Genomic_DNA"/>
</dbReference>
<evidence type="ECO:0000313" key="5">
    <source>
        <dbReference type="EMBL" id="KAF2100317.1"/>
    </source>
</evidence>
<evidence type="ECO:0000256" key="4">
    <source>
        <dbReference type="SAM" id="MobiDB-lite"/>
    </source>
</evidence>
<comment type="caution">
    <text evidence="5">The sequence shown here is derived from an EMBL/GenBank/DDBJ whole genome shotgun (WGS) entry which is preliminary data.</text>
</comment>
<feature type="compositionally biased region" description="Low complexity" evidence="4">
    <location>
        <begin position="473"/>
        <end position="485"/>
    </location>
</feature>
<feature type="region of interest" description="Disordered" evidence="4">
    <location>
        <begin position="399"/>
        <end position="532"/>
    </location>
</feature>
<evidence type="ECO:0000256" key="1">
    <source>
        <dbReference type="ARBA" id="ARBA00009291"/>
    </source>
</evidence>
<dbReference type="Pfam" id="PF11559">
    <property type="entry name" value="ADIP"/>
    <property type="match status" value="1"/>
</dbReference>
<dbReference type="AlphaFoldDB" id="A0A9P4MAF2"/>
<feature type="compositionally biased region" description="Polar residues" evidence="4">
    <location>
        <begin position="257"/>
        <end position="270"/>
    </location>
</feature>
<keyword evidence="6" id="KW-1185">Reference proteome</keyword>
<feature type="compositionally biased region" description="Basic and acidic residues" evidence="4">
    <location>
        <begin position="486"/>
        <end position="498"/>
    </location>
</feature>
<feature type="compositionally biased region" description="Basic and acidic residues" evidence="4">
    <location>
        <begin position="419"/>
        <end position="433"/>
    </location>
</feature>
<reference evidence="5" key="1">
    <citation type="journal article" date="2020" name="Stud. Mycol.">
        <title>101 Dothideomycetes genomes: a test case for predicting lifestyles and emergence of pathogens.</title>
        <authorList>
            <person name="Haridas S."/>
            <person name="Albert R."/>
            <person name="Binder M."/>
            <person name="Bloem J."/>
            <person name="Labutti K."/>
            <person name="Salamov A."/>
            <person name="Andreopoulos B."/>
            <person name="Baker S."/>
            <person name="Barry K."/>
            <person name="Bills G."/>
            <person name="Bluhm B."/>
            <person name="Cannon C."/>
            <person name="Castanera R."/>
            <person name="Culley D."/>
            <person name="Daum C."/>
            <person name="Ezra D."/>
            <person name="Gonzalez J."/>
            <person name="Henrissat B."/>
            <person name="Kuo A."/>
            <person name="Liang C."/>
            <person name="Lipzen A."/>
            <person name="Lutzoni F."/>
            <person name="Magnuson J."/>
            <person name="Mondo S."/>
            <person name="Nolan M."/>
            <person name="Ohm R."/>
            <person name="Pangilinan J."/>
            <person name="Park H.-J."/>
            <person name="Ramirez L."/>
            <person name="Alfaro M."/>
            <person name="Sun H."/>
            <person name="Tritt A."/>
            <person name="Yoshinaga Y."/>
            <person name="Zwiers L.-H."/>
            <person name="Turgeon B."/>
            <person name="Goodwin S."/>
            <person name="Spatafora J."/>
            <person name="Crous P."/>
            <person name="Grigoriev I."/>
        </authorList>
    </citation>
    <scope>NUCLEOTIDE SEQUENCE</scope>
    <source>
        <strain evidence="5">CBS 133067</strain>
    </source>
</reference>
<dbReference type="InterPro" id="IPR021622">
    <property type="entry name" value="Afadin/alpha-actinin-bd"/>
</dbReference>
<dbReference type="OrthoDB" id="312015at2759"/>
<feature type="compositionally biased region" description="Basic residues" evidence="4">
    <location>
        <begin position="513"/>
        <end position="529"/>
    </location>
</feature>
<evidence type="ECO:0000313" key="6">
    <source>
        <dbReference type="Proteomes" id="UP000799772"/>
    </source>
</evidence>
<accession>A0A9P4MAF2</accession>
<gene>
    <name evidence="5" type="ORF">NA57DRAFT_36575</name>
</gene>
<keyword evidence="2 3" id="KW-0175">Coiled coil</keyword>
<dbReference type="Proteomes" id="UP000799772">
    <property type="component" value="Unassembled WGS sequence"/>
</dbReference>
<protein>
    <recommendedName>
        <fullName evidence="7">NIMA interactive protein</fullName>
    </recommendedName>
</protein>
<evidence type="ECO:0000256" key="2">
    <source>
        <dbReference type="ARBA" id="ARBA00023054"/>
    </source>
</evidence>
<name>A0A9P4MAF2_9PEZI</name>